<comment type="similarity">
    <text evidence="1 2">Belongs to the glycosyl hydrolase 1 family.</text>
</comment>
<name>A0A9D5A3U6_PEA</name>
<accession>A0A9D5A3U6</accession>
<dbReference type="PANTHER" id="PTHR10353:SF208">
    <property type="entry name" value="GLYCOSIDE HYDROLASE FAMILY 1 PROTEIN"/>
    <property type="match status" value="1"/>
</dbReference>
<dbReference type="SUPFAM" id="SSF51445">
    <property type="entry name" value="(Trans)glycosidases"/>
    <property type="match status" value="1"/>
</dbReference>
<evidence type="ECO:0000256" key="1">
    <source>
        <dbReference type="ARBA" id="ARBA00010838"/>
    </source>
</evidence>
<comment type="caution">
    <text evidence="3">The sequence shown here is derived from an EMBL/GenBank/DDBJ whole genome shotgun (WGS) entry which is preliminary data.</text>
</comment>
<dbReference type="AlphaFoldDB" id="A0A9D5A3U6"/>
<feature type="non-terminal residue" evidence="3">
    <location>
        <position position="1"/>
    </location>
</feature>
<keyword evidence="4" id="KW-1185">Reference proteome</keyword>
<proteinExistence type="inferred from homology"/>
<dbReference type="GO" id="GO:0008422">
    <property type="term" value="F:beta-glucosidase activity"/>
    <property type="evidence" value="ECO:0007669"/>
    <property type="project" value="TreeGrafter"/>
</dbReference>
<sequence length="109" mass="12553">PSLFYQFSMNNYFFSLHFSIRFLNPLIFGKYPSTMEKNVGSRLPIFTSRESNLVKGSIDFLGVNFYSSFYIKNNPGSLKKKNRDYIADMAVEVKRMIISLSFTAPILIA</sequence>
<dbReference type="Proteomes" id="UP001058974">
    <property type="component" value="Chromosome 7"/>
</dbReference>
<evidence type="ECO:0000313" key="3">
    <source>
        <dbReference type="EMBL" id="KAI5392000.1"/>
    </source>
</evidence>
<dbReference type="Pfam" id="PF00232">
    <property type="entry name" value="Glyco_hydro_1"/>
    <property type="match status" value="1"/>
</dbReference>
<reference evidence="3 4" key="1">
    <citation type="journal article" date="2022" name="Nat. Genet.">
        <title>Improved pea reference genome and pan-genome highlight genomic features and evolutionary characteristics.</title>
        <authorList>
            <person name="Yang T."/>
            <person name="Liu R."/>
            <person name="Luo Y."/>
            <person name="Hu S."/>
            <person name="Wang D."/>
            <person name="Wang C."/>
            <person name="Pandey M.K."/>
            <person name="Ge S."/>
            <person name="Xu Q."/>
            <person name="Li N."/>
            <person name="Li G."/>
            <person name="Huang Y."/>
            <person name="Saxena R.K."/>
            <person name="Ji Y."/>
            <person name="Li M."/>
            <person name="Yan X."/>
            <person name="He Y."/>
            <person name="Liu Y."/>
            <person name="Wang X."/>
            <person name="Xiang C."/>
            <person name="Varshney R.K."/>
            <person name="Ding H."/>
            <person name="Gao S."/>
            <person name="Zong X."/>
        </authorList>
    </citation>
    <scope>NUCLEOTIDE SEQUENCE [LARGE SCALE GENOMIC DNA]</scope>
    <source>
        <strain evidence="3 4">cv. Zhongwan 6</strain>
    </source>
</reference>
<dbReference type="EMBL" id="JAMSHJ010000007">
    <property type="protein sequence ID" value="KAI5392000.1"/>
    <property type="molecule type" value="Genomic_DNA"/>
</dbReference>
<dbReference type="Gene3D" id="3.20.20.80">
    <property type="entry name" value="Glycosidases"/>
    <property type="match status" value="1"/>
</dbReference>
<evidence type="ECO:0000256" key="2">
    <source>
        <dbReference type="RuleBase" id="RU003690"/>
    </source>
</evidence>
<dbReference type="PANTHER" id="PTHR10353">
    <property type="entry name" value="GLYCOSYL HYDROLASE"/>
    <property type="match status" value="1"/>
</dbReference>
<protein>
    <submittedName>
        <fullName evidence="3">Variant 9, Beta-glucosidase 11</fullName>
    </submittedName>
</protein>
<dbReference type="InterPro" id="IPR017853">
    <property type="entry name" value="GH"/>
</dbReference>
<dbReference type="InterPro" id="IPR001360">
    <property type="entry name" value="Glyco_hydro_1"/>
</dbReference>
<organism evidence="3 4">
    <name type="scientific">Pisum sativum</name>
    <name type="common">Garden pea</name>
    <name type="synonym">Lathyrus oleraceus</name>
    <dbReference type="NCBI Taxonomy" id="3888"/>
    <lineage>
        <taxon>Eukaryota</taxon>
        <taxon>Viridiplantae</taxon>
        <taxon>Streptophyta</taxon>
        <taxon>Embryophyta</taxon>
        <taxon>Tracheophyta</taxon>
        <taxon>Spermatophyta</taxon>
        <taxon>Magnoliopsida</taxon>
        <taxon>eudicotyledons</taxon>
        <taxon>Gunneridae</taxon>
        <taxon>Pentapetalae</taxon>
        <taxon>rosids</taxon>
        <taxon>fabids</taxon>
        <taxon>Fabales</taxon>
        <taxon>Fabaceae</taxon>
        <taxon>Papilionoideae</taxon>
        <taxon>50 kb inversion clade</taxon>
        <taxon>NPAAA clade</taxon>
        <taxon>Hologalegina</taxon>
        <taxon>IRL clade</taxon>
        <taxon>Fabeae</taxon>
        <taxon>Lathyrus</taxon>
    </lineage>
</organism>
<gene>
    <name evidence="3" type="ORF">KIW84_076693</name>
</gene>
<evidence type="ECO:0000313" key="4">
    <source>
        <dbReference type="Proteomes" id="UP001058974"/>
    </source>
</evidence>
<dbReference type="GO" id="GO:0005975">
    <property type="term" value="P:carbohydrate metabolic process"/>
    <property type="evidence" value="ECO:0007669"/>
    <property type="project" value="InterPro"/>
</dbReference>
<dbReference type="Gramene" id="Psat07G0669300-T9">
    <property type="protein sequence ID" value="KAI5392000.1"/>
    <property type="gene ID" value="KIW84_076693"/>
</dbReference>